<name>A0AAV9FMK7_ACOCL</name>
<proteinExistence type="predicted"/>
<evidence type="ECO:0008006" key="4">
    <source>
        <dbReference type="Google" id="ProtNLM"/>
    </source>
</evidence>
<dbReference type="EMBL" id="JAUJYO010000001">
    <property type="protein sequence ID" value="KAK1326100.1"/>
    <property type="molecule type" value="Genomic_DNA"/>
</dbReference>
<dbReference type="PANTHER" id="PTHR31286">
    <property type="entry name" value="GLYCINE-RICH CELL WALL STRUCTURAL PROTEIN 1.8-LIKE"/>
    <property type="match status" value="1"/>
</dbReference>
<comment type="caution">
    <text evidence="2">The sequence shown here is derived from an EMBL/GenBank/DDBJ whole genome shotgun (WGS) entry which is preliminary data.</text>
</comment>
<keyword evidence="3" id="KW-1185">Reference proteome</keyword>
<dbReference type="InterPro" id="IPR040256">
    <property type="entry name" value="At4g02000-like"/>
</dbReference>
<reference evidence="2" key="1">
    <citation type="journal article" date="2023" name="Nat. Commun.">
        <title>Diploid and tetraploid genomes of Acorus and the evolution of monocots.</title>
        <authorList>
            <person name="Ma L."/>
            <person name="Liu K.W."/>
            <person name="Li Z."/>
            <person name="Hsiao Y.Y."/>
            <person name="Qi Y."/>
            <person name="Fu T."/>
            <person name="Tang G.D."/>
            <person name="Zhang D."/>
            <person name="Sun W.H."/>
            <person name="Liu D.K."/>
            <person name="Li Y."/>
            <person name="Chen G.Z."/>
            <person name="Liu X.D."/>
            <person name="Liao X.Y."/>
            <person name="Jiang Y.T."/>
            <person name="Yu X."/>
            <person name="Hao Y."/>
            <person name="Huang J."/>
            <person name="Zhao X.W."/>
            <person name="Ke S."/>
            <person name="Chen Y.Y."/>
            <person name="Wu W.L."/>
            <person name="Hsu J.L."/>
            <person name="Lin Y.F."/>
            <person name="Huang M.D."/>
            <person name="Li C.Y."/>
            <person name="Huang L."/>
            <person name="Wang Z.W."/>
            <person name="Zhao X."/>
            <person name="Zhong W.Y."/>
            <person name="Peng D.H."/>
            <person name="Ahmad S."/>
            <person name="Lan S."/>
            <person name="Zhang J.S."/>
            <person name="Tsai W.C."/>
            <person name="Van de Peer Y."/>
            <person name="Liu Z.J."/>
        </authorList>
    </citation>
    <scope>NUCLEOTIDE SEQUENCE</scope>
    <source>
        <strain evidence="2">CP</strain>
    </source>
</reference>
<dbReference type="Proteomes" id="UP001180020">
    <property type="component" value="Unassembled WGS sequence"/>
</dbReference>
<evidence type="ECO:0000313" key="3">
    <source>
        <dbReference type="Proteomes" id="UP001180020"/>
    </source>
</evidence>
<protein>
    <recommendedName>
        <fullName evidence="4">DUF4283 domain-containing protein</fullName>
    </recommendedName>
</protein>
<evidence type="ECO:0000256" key="1">
    <source>
        <dbReference type="SAM" id="MobiDB-lite"/>
    </source>
</evidence>
<accession>A0AAV9FMK7</accession>
<dbReference type="PANTHER" id="PTHR31286:SF180">
    <property type="entry name" value="OS10G0362600 PROTEIN"/>
    <property type="match status" value="1"/>
</dbReference>
<feature type="region of interest" description="Disordered" evidence="1">
    <location>
        <begin position="205"/>
        <end position="250"/>
    </location>
</feature>
<evidence type="ECO:0000313" key="2">
    <source>
        <dbReference type="EMBL" id="KAK1326100.1"/>
    </source>
</evidence>
<organism evidence="2 3">
    <name type="scientific">Acorus calamus</name>
    <name type="common">Sweet flag</name>
    <dbReference type="NCBI Taxonomy" id="4465"/>
    <lineage>
        <taxon>Eukaryota</taxon>
        <taxon>Viridiplantae</taxon>
        <taxon>Streptophyta</taxon>
        <taxon>Embryophyta</taxon>
        <taxon>Tracheophyta</taxon>
        <taxon>Spermatophyta</taxon>
        <taxon>Magnoliopsida</taxon>
        <taxon>Liliopsida</taxon>
        <taxon>Acoraceae</taxon>
        <taxon>Acorus</taxon>
    </lineage>
</organism>
<gene>
    <name evidence="2" type="ORF">QJS10_CPA01g01857</name>
</gene>
<dbReference type="AlphaFoldDB" id="A0AAV9FMK7"/>
<feature type="compositionally biased region" description="Basic and acidic residues" evidence="1">
    <location>
        <begin position="81"/>
        <end position="90"/>
    </location>
</feature>
<reference evidence="2" key="2">
    <citation type="submission" date="2023-06" db="EMBL/GenBank/DDBJ databases">
        <authorList>
            <person name="Ma L."/>
            <person name="Liu K.-W."/>
            <person name="Li Z."/>
            <person name="Hsiao Y.-Y."/>
            <person name="Qi Y."/>
            <person name="Fu T."/>
            <person name="Tang G."/>
            <person name="Zhang D."/>
            <person name="Sun W.-H."/>
            <person name="Liu D.-K."/>
            <person name="Li Y."/>
            <person name="Chen G.-Z."/>
            <person name="Liu X.-D."/>
            <person name="Liao X.-Y."/>
            <person name="Jiang Y.-T."/>
            <person name="Yu X."/>
            <person name="Hao Y."/>
            <person name="Huang J."/>
            <person name="Zhao X.-W."/>
            <person name="Ke S."/>
            <person name="Chen Y.-Y."/>
            <person name="Wu W.-L."/>
            <person name="Hsu J.-L."/>
            <person name="Lin Y.-F."/>
            <person name="Huang M.-D."/>
            <person name="Li C.-Y."/>
            <person name="Huang L."/>
            <person name="Wang Z.-W."/>
            <person name="Zhao X."/>
            <person name="Zhong W.-Y."/>
            <person name="Peng D.-H."/>
            <person name="Ahmad S."/>
            <person name="Lan S."/>
            <person name="Zhang J.-S."/>
            <person name="Tsai W.-C."/>
            <person name="Van De Peer Y."/>
            <person name="Liu Z.-J."/>
        </authorList>
    </citation>
    <scope>NUCLEOTIDE SEQUENCE</scope>
    <source>
        <strain evidence="2">CP</strain>
        <tissue evidence="2">Leaves</tissue>
    </source>
</reference>
<feature type="region of interest" description="Disordered" evidence="1">
    <location>
        <begin position="71"/>
        <end position="107"/>
    </location>
</feature>
<sequence length="250" mass="27008">MELARLTTIPIWIKFPDLSLHMWTVECLSKIASAIGIPLYRDAATKQRNESLVRTAPDSVMKDSIAKQTKVWQEVRSSKRNQGDPHKLKSVEVQGNYPNKGGAGASNEEVLNKEGTVVDSSVVPNHPVPPLAPPVHTSDGSALGEACTPRILEHLPRVGVESPALRNNKEMMSIIGEKADRSDNGILPASQWRKEGAHCDILDTSLQTGSLSSPKDGLGSTKAPKVLPTPKRQTVAHSAKPGNKPGEEKK</sequence>